<evidence type="ECO:0000313" key="2">
    <source>
        <dbReference type="Proteomes" id="UP000828941"/>
    </source>
</evidence>
<name>A0ACB9PRF6_BAUVA</name>
<keyword evidence="2" id="KW-1185">Reference proteome</keyword>
<gene>
    <name evidence="1" type="ORF">L6164_005773</name>
</gene>
<dbReference type="EMBL" id="CM039428">
    <property type="protein sequence ID" value="KAI4351404.1"/>
    <property type="molecule type" value="Genomic_DNA"/>
</dbReference>
<organism evidence="1 2">
    <name type="scientific">Bauhinia variegata</name>
    <name type="common">Purple orchid tree</name>
    <name type="synonym">Phanera variegata</name>
    <dbReference type="NCBI Taxonomy" id="167791"/>
    <lineage>
        <taxon>Eukaryota</taxon>
        <taxon>Viridiplantae</taxon>
        <taxon>Streptophyta</taxon>
        <taxon>Embryophyta</taxon>
        <taxon>Tracheophyta</taxon>
        <taxon>Spermatophyta</taxon>
        <taxon>Magnoliopsida</taxon>
        <taxon>eudicotyledons</taxon>
        <taxon>Gunneridae</taxon>
        <taxon>Pentapetalae</taxon>
        <taxon>rosids</taxon>
        <taxon>fabids</taxon>
        <taxon>Fabales</taxon>
        <taxon>Fabaceae</taxon>
        <taxon>Cercidoideae</taxon>
        <taxon>Cercideae</taxon>
        <taxon>Bauhiniinae</taxon>
        <taxon>Bauhinia</taxon>
    </lineage>
</organism>
<comment type="caution">
    <text evidence="1">The sequence shown here is derived from an EMBL/GenBank/DDBJ whole genome shotgun (WGS) entry which is preliminary data.</text>
</comment>
<reference evidence="1 2" key="1">
    <citation type="journal article" date="2022" name="DNA Res.">
        <title>Chromosomal-level genome assembly of the orchid tree Bauhinia variegata (Leguminosae; Cercidoideae) supports the allotetraploid origin hypothesis of Bauhinia.</title>
        <authorList>
            <person name="Zhong Y."/>
            <person name="Chen Y."/>
            <person name="Zheng D."/>
            <person name="Pang J."/>
            <person name="Liu Y."/>
            <person name="Luo S."/>
            <person name="Meng S."/>
            <person name="Qian L."/>
            <person name="Wei D."/>
            <person name="Dai S."/>
            <person name="Zhou R."/>
        </authorList>
    </citation>
    <scope>NUCLEOTIDE SEQUENCE [LARGE SCALE GENOMIC DNA]</scope>
    <source>
        <strain evidence="1">BV-YZ2020</strain>
    </source>
</reference>
<evidence type="ECO:0000313" key="1">
    <source>
        <dbReference type="EMBL" id="KAI4351404.1"/>
    </source>
</evidence>
<sequence length="625" mass="69726">MACLKLGSKSEVFLLDGQTWLCSTGLACDVIVEIGDTSFHLHKFPLIARNGVLEGLIKESPSHDEKSVLQLDNLPGGAKAFLLVTKFCYDVKMELTASNAVVLRCAAEYLHMTEDYGEGNLIIQTENFLNYIFGYWTDSIVALKTCEEVLPHAEELHIVSRCIHSLVLKACADSSVFNFPISGQNAVHSPKGTELWNGITITSKAVIVDEDWWLEDVASLSFPLYKRFIQGVTAKHMKPERIAGSLVYFANKNLPLLGNQSSFQIRNYVACRSSLPAPSEEEQRNLLEEIVELLPNKKGIIPTKFLLRLLRTSMALHTSSSCCANLEKRIGAQLDDVALEDILIPNTGDKVETLYDLDCFQRMLDHFMTVEHDVIDSTSNYIIEERQLIGGSQPLNPLAKVANLVDNYLAEVAPDANVKLSKFQSLAAVIPDYARPLDDGIYRSIDIYLKTHPWLTDSEREQICQLMNCQKLSLEASSHAAQNERLPLRVIVQVLFFEQIKLRTSVAGWFLASENLENSQNLSGNLALARNGAITIANTPHDHIIVIDCMKKRISDLEKECSSLKQEIEKMVKTKRSWNLILKKFGSGLVLKSCNPKVSKPCNNSKVSPASTNQIMGEKVLTLMN</sequence>
<accession>A0ACB9PRF6</accession>
<dbReference type="Proteomes" id="UP000828941">
    <property type="component" value="Chromosome 3"/>
</dbReference>
<proteinExistence type="predicted"/>
<protein>
    <submittedName>
        <fullName evidence="1">Uncharacterized protein</fullName>
    </submittedName>
</protein>